<feature type="compositionally biased region" description="Acidic residues" evidence="10">
    <location>
        <begin position="173"/>
        <end position="190"/>
    </location>
</feature>
<name>A0A5B9MSE0_CYMEN</name>
<dbReference type="GO" id="GO:0006325">
    <property type="term" value="P:chromatin organization"/>
    <property type="evidence" value="ECO:0007669"/>
    <property type="project" value="UniProtKB-KW"/>
</dbReference>
<protein>
    <submittedName>
        <fullName evidence="12">Histone deacetylase HDT2-like isoform X1</fullName>
    </submittedName>
</protein>
<feature type="domain" description="C2H2-type" evidence="11">
    <location>
        <begin position="290"/>
        <end position="317"/>
    </location>
</feature>
<keyword evidence="8" id="KW-0539">Nucleus</keyword>
<keyword evidence="3" id="KW-0678">Repressor</keyword>
<dbReference type="GO" id="GO:0008270">
    <property type="term" value="F:zinc ion binding"/>
    <property type="evidence" value="ECO:0007669"/>
    <property type="project" value="UniProtKB-KW"/>
</dbReference>
<dbReference type="EMBL" id="MK470643">
    <property type="protein sequence ID" value="QEG03120.1"/>
    <property type="molecule type" value="mRNA"/>
</dbReference>
<evidence type="ECO:0000256" key="6">
    <source>
        <dbReference type="ARBA" id="ARBA00023015"/>
    </source>
</evidence>
<evidence type="ECO:0000256" key="7">
    <source>
        <dbReference type="ARBA" id="ARBA00023163"/>
    </source>
</evidence>
<dbReference type="InterPro" id="IPR013087">
    <property type="entry name" value="Znf_C2H2_type"/>
</dbReference>
<keyword evidence="4" id="KW-0378">Hydrolase</keyword>
<evidence type="ECO:0000256" key="2">
    <source>
        <dbReference type="ARBA" id="ARBA00006673"/>
    </source>
</evidence>
<dbReference type="PROSITE" id="PS50157">
    <property type="entry name" value="ZINC_FINGER_C2H2_2"/>
    <property type="match status" value="1"/>
</dbReference>
<dbReference type="GO" id="GO:0005730">
    <property type="term" value="C:nucleolus"/>
    <property type="evidence" value="ECO:0007669"/>
    <property type="project" value="UniProtKB-SubCell"/>
</dbReference>
<evidence type="ECO:0000256" key="8">
    <source>
        <dbReference type="ARBA" id="ARBA00023242"/>
    </source>
</evidence>
<proteinExistence type="evidence at transcript level"/>
<dbReference type="Gene3D" id="2.60.120.340">
    <property type="entry name" value="Nucleoplasmin core domain"/>
    <property type="match status" value="1"/>
</dbReference>
<dbReference type="GO" id="GO:0016787">
    <property type="term" value="F:hydrolase activity"/>
    <property type="evidence" value="ECO:0007669"/>
    <property type="project" value="UniProtKB-KW"/>
</dbReference>
<organism evidence="12">
    <name type="scientific">Cymbidium ensifolium</name>
    <name type="common">Orchid</name>
    <name type="synonym">Epidendrum ensifolium</name>
    <dbReference type="NCBI Taxonomy" id="78740"/>
    <lineage>
        <taxon>Eukaryota</taxon>
        <taxon>Viridiplantae</taxon>
        <taxon>Streptophyta</taxon>
        <taxon>Embryophyta</taxon>
        <taxon>Tracheophyta</taxon>
        <taxon>Spermatophyta</taxon>
        <taxon>Magnoliopsida</taxon>
        <taxon>Liliopsida</taxon>
        <taxon>Asparagales</taxon>
        <taxon>Orchidaceae</taxon>
        <taxon>Epidendroideae</taxon>
        <taxon>Cymbidieae</taxon>
        <taxon>Cymbidiinae</taxon>
        <taxon>Cymbidium</taxon>
    </lineage>
</organism>
<evidence type="ECO:0000256" key="1">
    <source>
        <dbReference type="ARBA" id="ARBA00004604"/>
    </source>
</evidence>
<keyword evidence="5" id="KW-0156">Chromatin regulator</keyword>
<dbReference type="FunFam" id="2.60.120.340:FF:000004">
    <property type="entry name" value="Histone deacetylase HDT1"/>
    <property type="match status" value="1"/>
</dbReference>
<evidence type="ECO:0000256" key="3">
    <source>
        <dbReference type="ARBA" id="ARBA00022491"/>
    </source>
</evidence>
<feature type="compositionally biased region" description="Acidic residues" evidence="10">
    <location>
        <begin position="200"/>
        <end position="216"/>
    </location>
</feature>
<dbReference type="Pfam" id="PF17800">
    <property type="entry name" value="NPL"/>
    <property type="match status" value="1"/>
</dbReference>
<evidence type="ECO:0000256" key="9">
    <source>
        <dbReference type="PROSITE-ProRule" id="PRU00042"/>
    </source>
</evidence>
<feature type="compositionally biased region" description="Basic and acidic residues" evidence="10">
    <location>
        <begin position="217"/>
        <end position="229"/>
    </location>
</feature>
<keyword evidence="9" id="KW-0863">Zinc-finger</keyword>
<keyword evidence="9" id="KW-0479">Metal-binding</keyword>
<sequence length="317" mass="34349">MEFWGVEVIPGQTVKCEPGDERYLHLSQASLGEIKKDKGTENVPVFVKFNDQKLVLGTLSAENCAQIPFDIVFEKEFELSHGSNNTSVFFVGYKSNHESYVSGDDLYGSDDEAYLNDSKEIVEASLKQNNPLKPVKVAASGKDDSVSVKAKPQTGKPDKFEKPKLDGIHNKVEDDEDEDDSDEESDGDIEEPIKGLTYSDSDEDEDDDDDSSEDEEANFKAEYGKKRSVDGTLKTPTGKKAKVTTGGNLKTGGDAKKGSQTTTPQSTKQAGKSSGGDKAKQQNLKSPGSVVCKSCSKSFNSENALQSHTKAKHSGAK</sequence>
<evidence type="ECO:0000256" key="10">
    <source>
        <dbReference type="SAM" id="MobiDB-lite"/>
    </source>
</evidence>
<reference evidence="12" key="1">
    <citation type="journal article" date="2015" name="PLoS ONE">
        <title>Digital Gene Expression Analysis Based on De Novo Transcriptome Assembly Reveals New Genes Associated with Floral Organ Differentiation of the Orchid Plant Cymbidium ensifolium.</title>
        <authorList>
            <person name="Yang F."/>
            <person name="Zhu G."/>
        </authorList>
    </citation>
    <scope>NUCLEOTIDE SEQUENCE</scope>
</reference>
<comment type="subcellular location">
    <subcellularLocation>
        <location evidence="1">Nucleus</location>
        <location evidence="1">Nucleolus</location>
    </subcellularLocation>
</comment>
<dbReference type="PROSITE" id="PS00028">
    <property type="entry name" value="ZINC_FINGER_C2H2_1"/>
    <property type="match status" value="1"/>
</dbReference>
<keyword evidence="6" id="KW-0805">Transcription regulation</keyword>
<feature type="compositionally biased region" description="Polar residues" evidence="10">
    <location>
        <begin position="258"/>
        <end position="272"/>
    </location>
</feature>
<keyword evidence="9" id="KW-0862">Zinc</keyword>
<dbReference type="AlphaFoldDB" id="A0A5B9MSE0"/>
<evidence type="ECO:0000256" key="5">
    <source>
        <dbReference type="ARBA" id="ARBA00022853"/>
    </source>
</evidence>
<feature type="compositionally biased region" description="Basic and acidic residues" evidence="10">
    <location>
        <begin position="156"/>
        <end position="172"/>
    </location>
</feature>
<dbReference type="InterPro" id="IPR041232">
    <property type="entry name" value="NPL"/>
</dbReference>
<evidence type="ECO:0000313" key="12">
    <source>
        <dbReference type="EMBL" id="QEG03120.1"/>
    </source>
</evidence>
<feature type="region of interest" description="Disordered" evidence="10">
    <location>
        <begin position="133"/>
        <end position="291"/>
    </location>
</feature>
<accession>A0A5B9MSE0</accession>
<evidence type="ECO:0000256" key="4">
    <source>
        <dbReference type="ARBA" id="ARBA00022801"/>
    </source>
</evidence>
<keyword evidence="7" id="KW-0804">Transcription</keyword>
<evidence type="ECO:0000259" key="11">
    <source>
        <dbReference type="PROSITE" id="PS50157"/>
    </source>
</evidence>
<comment type="similarity">
    <text evidence="2">Belongs to the histone deacetylase HD2 family.</text>
</comment>